<gene>
    <name evidence="3" type="ORF">MARPU_12185</name>
</gene>
<accession>W0E0V3</accession>
<name>W0E0V3_MARPU</name>
<evidence type="ECO:0000256" key="1">
    <source>
        <dbReference type="SAM" id="MobiDB-lite"/>
    </source>
</evidence>
<feature type="domain" description="Transposase IS200-like" evidence="2">
    <location>
        <begin position="12"/>
        <end position="190"/>
    </location>
</feature>
<dbReference type="KEGG" id="mpur:MARPU_12185"/>
<dbReference type="GO" id="GO:0003677">
    <property type="term" value="F:DNA binding"/>
    <property type="evidence" value="ECO:0007669"/>
    <property type="project" value="InterPro"/>
</dbReference>
<protein>
    <recommendedName>
        <fullName evidence="2">Transposase IS200-like domain-containing protein</fullName>
    </recommendedName>
</protein>
<dbReference type="EMBL" id="CP007031">
    <property type="protein sequence ID" value="AHF04515.1"/>
    <property type="molecule type" value="Genomic_DNA"/>
</dbReference>
<dbReference type="InterPro" id="IPR002686">
    <property type="entry name" value="Transposase_17"/>
</dbReference>
<proteinExistence type="predicted"/>
<dbReference type="OrthoDB" id="9814067at2"/>
<evidence type="ECO:0000313" key="3">
    <source>
        <dbReference type="EMBL" id="AHF04515.1"/>
    </source>
</evidence>
<feature type="region of interest" description="Disordered" evidence="1">
    <location>
        <begin position="223"/>
        <end position="286"/>
    </location>
</feature>
<sequence length="421" mass="46439">MTRPRAVLVSISDTPWYHVVTRCVRRAYLCGFDRLTGRSFEHRRGWVELRLRQLAGVFAIDVAAYAVMSNHVHLVVRVDADRAAGWSDTEVLRRWRCLFRGPVVVERFLSPATRTEMTEAELDGVAELVATYRVRLADLSWFMRVLNESIARAANREDGVRGRFWEGRFRSQAILDETALLAVMAYVDLNPIRAGIAETPEESAHTGIAARIAALRAGDDGAANGRPLVVAPSPDTARRAPPDVHPGSQRAHATQETATSETDTPPATHAPSPAVTDHADSSPDARSTHLWETVLNRLPPAPLLPFGNPAEVPATIPFTFDGYLTLVDSLGRALHPRKRGAIPAELPDILSRLGIAPDRFVEHAVFLLKGFGAAIGAPERMTALAARRECRYLRGMTRARLLFGQPRQYTLTPISWHSHSA</sequence>
<dbReference type="InterPro" id="IPR036515">
    <property type="entry name" value="Transposase_17_sf"/>
</dbReference>
<feature type="compositionally biased region" description="Basic and acidic residues" evidence="1">
    <location>
        <begin position="277"/>
        <end position="286"/>
    </location>
</feature>
<evidence type="ECO:0000313" key="4">
    <source>
        <dbReference type="Proteomes" id="UP000005275"/>
    </source>
</evidence>
<dbReference type="PANTHER" id="PTHR34322:SF2">
    <property type="entry name" value="TRANSPOSASE IS200-LIKE DOMAIN-CONTAINING PROTEIN"/>
    <property type="match status" value="1"/>
</dbReference>
<keyword evidence="4" id="KW-1185">Reference proteome</keyword>
<dbReference type="AlphaFoldDB" id="W0E0V3"/>
<dbReference type="Proteomes" id="UP000005275">
    <property type="component" value="Chromosome"/>
</dbReference>
<dbReference type="SUPFAM" id="SSF143422">
    <property type="entry name" value="Transposase IS200-like"/>
    <property type="match status" value="1"/>
</dbReference>
<organism evidence="3 4">
    <name type="scientific">Marichromatium purpuratum 984</name>
    <dbReference type="NCBI Taxonomy" id="765910"/>
    <lineage>
        <taxon>Bacteria</taxon>
        <taxon>Pseudomonadati</taxon>
        <taxon>Pseudomonadota</taxon>
        <taxon>Gammaproteobacteria</taxon>
        <taxon>Chromatiales</taxon>
        <taxon>Chromatiaceae</taxon>
        <taxon>Marichromatium</taxon>
    </lineage>
</organism>
<reference evidence="3 4" key="1">
    <citation type="submission" date="2013-12" db="EMBL/GenBank/DDBJ databases">
        <authorList>
            <consortium name="DOE Joint Genome Institute"/>
            <person name="Bryant D.A."/>
            <person name="Huntemann M."/>
            <person name="Han J."/>
            <person name="Chen A."/>
            <person name="Kyrpides N."/>
            <person name="Mavromatis K."/>
            <person name="Markowitz V."/>
            <person name="Palaniappan K."/>
            <person name="Ivanova N."/>
            <person name="Schaumberg A."/>
            <person name="Pati A."/>
            <person name="Liolios K."/>
            <person name="Nordberg H.P."/>
            <person name="Cantor M.N."/>
            <person name="Hua S.X."/>
            <person name="Woyke T."/>
        </authorList>
    </citation>
    <scope>NUCLEOTIDE SEQUENCE [LARGE SCALE GENOMIC DNA]</scope>
    <source>
        <strain evidence="3 4">984</strain>
    </source>
</reference>
<dbReference type="GO" id="GO:0004803">
    <property type="term" value="F:transposase activity"/>
    <property type="evidence" value="ECO:0007669"/>
    <property type="project" value="InterPro"/>
</dbReference>
<dbReference type="SMART" id="SM01321">
    <property type="entry name" value="Y1_Tnp"/>
    <property type="match status" value="1"/>
</dbReference>
<dbReference type="HOGENOM" id="CLU_053827_0_0_6"/>
<dbReference type="RefSeq" id="WP_005224981.1">
    <property type="nucleotide sequence ID" value="NZ_CP007031.1"/>
</dbReference>
<dbReference type="PANTHER" id="PTHR34322">
    <property type="entry name" value="TRANSPOSASE, Y1_TNP DOMAIN-CONTAINING"/>
    <property type="match status" value="1"/>
</dbReference>
<dbReference type="GO" id="GO:0006313">
    <property type="term" value="P:DNA transposition"/>
    <property type="evidence" value="ECO:0007669"/>
    <property type="project" value="InterPro"/>
</dbReference>
<dbReference type="Gene3D" id="3.30.70.1290">
    <property type="entry name" value="Transposase IS200-like"/>
    <property type="match status" value="1"/>
</dbReference>
<evidence type="ECO:0000259" key="2">
    <source>
        <dbReference type="SMART" id="SM01321"/>
    </source>
</evidence>
<feature type="compositionally biased region" description="Polar residues" evidence="1">
    <location>
        <begin position="251"/>
        <end position="265"/>
    </location>
</feature>
<dbReference type="eggNOG" id="COG1943">
    <property type="taxonomic scope" value="Bacteria"/>
</dbReference>